<dbReference type="InterPro" id="IPR000209">
    <property type="entry name" value="Peptidase_S8/S53_dom"/>
</dbReference>
<dbReference type="PROSITE" id="PS51695">
    <property type="entry name" value="SEDOLISIN"/>
    <property type="match status" value="1"/>
</dbReference>
<organism evidence="3 4">
    <name type="scientific">Zasmidium cellare ATCC 36951</name>
    <dbReference type="NCBI Taxonomy" id="1080233"/>
    <lineage>
        <taxon>Eukaryota</taxon>
        <taxon>Fungi</taxon>
        <taxon>Dikarya</taxon>
        <taxon>Ascomycota</taxon>
        <taxon>Pezizomycotina</taxon>
        <taxon>Dothideomycetes</taxon>
        <taxon>Dothideomycetidae</taxon>
        <taxon>Mycosphaerellales</taxon>
        <taxon>Mycosphaerellaceae</taxon>
        <taxon>Zasmidium</taxon>
    </lineage>
</organism>
<dbReference type="GO" id="GO:0004252">
    <property type="term" value="F:serine-type endopeptidase activity"/>
    <property type="evidence" value="ECO:0007669"/>
    <property type="project" value="UniProtKB-UniRule"/>
</dbReference>
<feature type="domain" description="Peptidase S53" evidence="2">
    <location>
        <begin position="116"/>
        <end position="556"/>
    </location>
</feature>
<dbReference type="GO" id="GO:0006508">
    <property type="term" value="P:proteolysis"/>
    <property type="evidence" value="ECO:0007669"/>
    <property type="project" value="UniProtKB-KW"/>
</dbReference>
<dbReference type="Proteomes" id="UP000799537">
    <property type="component" value="Unassembled WGS sequence"/>
</dbReference>
<dbReference type="InterPro" id="IPR030400">
    <property type="entry name" value="Sedolisin_dom"/>
</dbReference>
<evidence type="ECO:0000256" key="1">
    <source>
        <dbReference type="PROSITE-ProRule" id="PRU01032"/>
    </source>
</evidence>
<dbReference type="PANTHER" id="PTHR14218:SF19">
    <property type="entry name" value="SERINE PROTEASE AORO, PUTATIVE (AFU_ORTHOLOGUE AFUA_6G10250)-RELATED"/>
    <property type="match status" value="1"/>
</dbReference>
<dbReference type="OrthoDB" id="409122at2759"/>
<gene>
    <name evidence="3" type="ORF">M409DRAFT_26859</name>
</gene>
<accession>A0A6A6C619</accession>
<evidence type="ECO:0000313" key="3">
    <source>
        <dbReference type="EMBL" id="KAF2162617.1"/>
    </source>
</evidence>
<dbReference type="Gene3D" id="3.40.50.200">
    <property type="entry name" value="Peptidase S8/S53 domain"/>
    <property type="match status" value="1"/>
</dbReference>
<dbReference type="SUPFAM" id="SSF52743">
    <property type="entry name" value="Subtilisin-like"/>
    <property type="match status" value="1"/>
</dbReference>
<dbReference type="InterPro" id="IPR050819">
    <property type="entry name" value="Tripeptidyl-peptidase_I"/>
</dbReference>
<reference evidence="3" key="1">
    <citation type="journal article" date="2020" name="Stud. Mycol.">
        <title>101 Dothideomycetes genomes: a test case for predicting lifestyles and emergence of pathogens.</title>
        <authorList>
            <person name="Haridas S."/>
            <person name="Albert R."/>
            <person name="Binder M."/>
            <person name="Bloem J."/>
            <person name="Labutti K."/>
            <person name="Salamov A."/>
            <person name="Andreopoulos B."/>
            <person name="Baker S."/>
            <person name="Barry K."/>
            <person name="Bills G."/>
            <person name="Bluhm B."/>
            <person name="Cannon C."/>
            <person name="Castanera R."/>
            <person name="Culley D."/>
            <person name="Daum C."/>
            <person name="Ezra D."/>
            <person name="Gonzalez J."/>
            <person name="Henrissat B."/>
            <person name="Kuo A."/>
            <person name="Liang C."/>
            <person name="Lipzen A."/>
            <person name="Lutzoni F."/>
            <person name="Magnuson J."/>
            <person name="Mondo S."/>
            <person name="Nolan M."/>
            <person name="Ohm R."/>
            <person name="Pangilinan J."/>
            <person name="Park H.-J."/>
            <person name="Ramirez L."/>
            <person name="Alfaro M."/>
            <person name="Sun H."/>
            <person name="Tritt A."/>
            <person name="Yoshinaga Y."/>
            <person name="Zwiers L.-H."/>
            <person name="Turgeon B."/>
            <person name="Goodwin S."/>
            <person name="Spatafora J."/>
            <person name="Crous P."/>
            <person name="Grigoriev I."/>
        </authorList>
    </citation>
    <scope>NUCLEOTIDE SEQUENCE</scope>
    <source>
        <strain evidence="3">ATCC 36951</strain>
    </source>
</reference>
<keyword evidence="1" id="KW-0720">Serine protease</keyword>
<comment type="caution">
    <text evidence="1">Lacks conserved residue(s) required for the propagation of feature annotation.</text>
</comment>
<evidence type="ECO:0000259" key="2">
    <source>
        <dbReference type="PROSITE" id="PS51695"/>
    </source>
</evidence>
<name>A0A6A6C619_ZASCE</name>
<feature type="active site" description="Charge relay system" evidence="1">
    <location>
        <position position="193"/>
    </location>
</feature>
<feature type="active site" description="Charge relay system" evidence="1">
    <location>
        <position position="197"/>
    </location>
</feature>
<dbReference type="CDD" id="cd04056">
    <property type="entry name" value="Peptidases_S53"/>
    <property type="match status" value="1"/>
</dbReference>
<proteinExistence type="predicted"/>
<keyword evidence="4" id="KW-1185">Reference proteome</keyword>
<evidence type="ECO:0000313" key="4">
    <source>
        <dbReference type="Proteomes" id="UP000799537"/>
    </source>
</evidence>
<dbReference type="Pfam" id="PF00082">
    <property type="entry name" value="Peptidase_S8"/>
    <property type="match status" value="1"/>
</dbReference>
<keyword evidence="1" id="KW-0645">Protease</keyword>
<keyword evidence="1" id="KW-0378">Hydrolase</keyword>
<dbReference type="AlphaFoldDB" id="A0A6A6C619"/>
<dbReference type="EMBL" id="ML993612">
    <property type="protein sequence ID" value="KAF2162617.1"/>
    <property type="molecule type" value="Genomic_DNA"/>
</dbReference>
<dbReference type="GO" id="GO:0008240">
    <property type="term" value="F:tripeptidyl-peptidase activity"/>
    <property type="evidence" value="ECO:0007669"/>
    <property type="project" value="TreeGrafter"/>
</dbReference>
<feature type="active site" description="Charge relay system" evidence="1">
    <location>
        <position position="474"/>
    </location>
</feature>
<dbReference type="RefSeq" id="XP_033663506.1">
    <property type="nucleotide sequence ID" value="XM_033808305.1"/>
</dbReference>
<dbReference type="GeneID" id="54561577"/>
<sequence>MSLSTLRALQVDMNEAINTLVRCHECTPHNKKIISERRSDLVQILDNLKDDLIPTTTRIRQLGLQSTLTMSIRIAIDLDLFNLIPDRGVSMEELIIHKAGADPHIVVRVVRNCGVNITPACYRALYRLPVGHINDSVNSPGLYEQGDYFSQSDVSQFLAMSAPNVPPSTAPVVLGIDGGQAPVPASDLNNNGESDIDIDIVLSLVYPQSVIVYQVDDENYAVAEVEKANTFNTFLDALDGSYCNYTAYGITGNSPDYDPTYPDPADGGCKGQLQCGVYKPTRVICISYGEAEQDFQKVYAQRQCNEFMKLGLQGHTILAASGDYGVASYPGDITPSGCLSGNGQNQTIYNPDYLSGCPWITSVGGTRLYPGQTILDRESPMELQLDIASAFVGSGGGFSNYYTTPSWQKSAKKNYFRQHDPGHPYYIANSDASNIGANVGIYNRAGRGFPNVSANGAFLPTPVNGTVYRYSGTSLSSPLWASVITLLNQQRTIAGKGPIGFLNPVLYAHPWVLNNIVNGTNAGCGSSGFKAVPGWDPVTGLGTPDYPRMLELFLSLP</sequence>
<dbReference type="InterPro" id="IPR036852">
    <property type="entry name" value="Peptidase_S8/S53_dom_sf"/>
</dbReference>
<protein>
    <recommendedName>
        <fullName evidence="2">Peptidase S53 domain-containing protein</fullName>
    </recommendedName>
</protein>
<dbReference type="PANTHER" id="PTHR14218">
    <property type="entry name" value="PROTEASE S8 TRIPEPTIDYL PEPTIDASE I CLN2"/>
    <property type="match status" value="1"/>
</dbReference>